<organism evidence="2 3">
    <name type="scientific">Planomonospora venezuelensis</name>
    <dbReference type="NCBI Taxonomy" id="1999"/>
    <lineage>
        <taxon>Bacteria</taxon>
        <taxon>Bacillati</taxon>
        <taxon>Actinomycetota</taxon>
        <taxon>Actinomycetes</taxon>
        <taxon>Streptosporangiales</taxon>
        <taxon>Streptosporangiaceae</taxon>
        <taxon>Planomonospora</taxon>
    </lineage>
</organism>
<evidence type="ECO:0000313" key="3">
    <source>
        <dbReference type="Proteomes" id="UP000562352"/>
    </source>
</evidence>
<dbReference type="Pfam" id="PF13602">
    <property type="entry name" value="ADH_zinc_N_2"/>
    <property type="match status" value="1"/>
</dbReference>
<dbReference type="Gene3D" id="3.40.50.720">
    <property type="entry name" value="NAD(P)-binding Rossmann-like Domain"/>
    <property type="match status" value="1"/>
</dbReference>
<dbReference type="InterPro" id="IPR011032">
    <property type="entry name" value="GroES-like_sf"/>
</dbReference>
<dbReference type="Proteomes" id="UP000562352">
    <property type="component" value="Unassembled WGS sequence"/>
</dbReference>
<proteinExistence type="predicted"/>
<dbReference type="RefSeq" id="WP_184945720.1">
    <property type="nucleotide sequence ID" value="NZ_BAAAWZ010000001.1"/>
</dbReference>
<dbReference type="EMBL" id="JACHJJ010000020">
    <property type="protein sequence ID" value="MBB5965979.1"/>
    <property type="molecule type" value="Genomic_DNA"/>
</dbReference>
<dbReference type="PANTHER" id="PTHR44013">
    <property type="entry name" value="ZINC-TYPE ALCOHOL DEHYDROGENASE-LIKE PROTEIN C16A3.02C"/>
    <property type="match status" value="1"/>
</dbReference>
<sequence length="320" mass="34899">MKAAVYTRFGPPEVLALRQVPKPAPRDDEVLIRVRAMTVTSAECAMRRGEPLWGRVVLGFRRPRRRMRTLGTELAGEVEAVGAKVTRFRPGDEVFGFTGFRLGANAEYVCLPQRASLAPKPVNTDFEEAAAAVDGASTALYFLSKAGIRSGHRVLVYGASGSIGTYAVQLAKRFGAHVTAVCGPANAGLVTELGADEVIDYTREDYSRSGAVYDIVFDTLGKSSFSRARSVLARRGRYASTTGLRNTFLSLATSVSRGRRVVTGMSVEKNEALIFVKRLVEAGELQIMIDRRYSFDQLAEAHRHVETGHKRGNVVVTVDP</sequence>
<gene>
    <name evidence="2" type="ORF">FHS22_005270</name>
</gene>
<evidence type="ECO:0000259" key="1">
    <source>
        <dbReference type="SMART" id="SM00829"/>
    </source>
</evidence>
<feature type="domain" description="Enoyl reductase (ER)" evidence="1">
    <location>
        <begin position="10"/>
        <end position="316"/>
    </location>
</feature>
<keyword evidence="3" id="KW-1185">Reference proteome</keyword>
<reference evidence="2 3" key="1">
    <citation type="submission" date="2020-08" db="EMBL/GenBank/DDBJ databases">
        <title>Genomic Encyclopedia of Type Strains, Phase III (KMG-III): the genomes of soil and plant-associated and newly described type strains.</title>
        <authorList>
            <person name="Whitman W."/>
        </authorList>
    </citation>
    <scope>NUCLEOTIDE SEQUENCE [LARGE SCALE GENOMIC DNA]</scope>
    <source>
        <strain evidence="2 3">CECT 3303</strain>
    </source>
</reference>
<dbReference type="Gene3D" id="3.90.180.10">
    <property type="entry name" value="Medium-chain alcohol dehydrogenases, catalytic domain"/>
    <property type="match status" value="1"/>
</dbReference>
<dbReference type="SUPFAM" id="SSF51735">
    <property type="entry name" value="NAD(P)-binding Rossmann-fold domains"/>
    <property type="match status" value="1"/>
</dbReference>
<evidence type="ECO:0000313" key="2">
    <source>
        <dbReference type="EMBL" id="MBB5965979.1"/>
    </source>
</evidence>
<dbReference type="InterPro" id="IPR013154">
    <property type="entry name" value="ADH-like_N"/>
</dbReference>
<dbReference type="Pfam" id="PF08240">
    <property type="entry name" value="ADH_N"/>
    <property type="match status" value="1"/>
</dbReference>
<dbReference type="SMART" id="SM00829">
    <property type="entry name" value="PKS_ER"/>
    <property type="match status" value="1"/>
</dbReference>
<accession>A0A841D908</accession>
<dbReference type="PANTHER" id="PTHR44013:SF1">
    <property type="entry name" value="ZINC-TYPE ALCOHOL DEHYDROGENASE-LIKE PROTEIN C16A3.02C"/>
    <property type="match status" value="1"/>
</dbReference>
<dbReference type="CDD" id="cd08267">
    <property type="entry name" value="MDR1"/>
    <property type="match status" value="1"/>
</dbReference>
<dbReference type="EC" id="1.6.5.5" evidence="2"/>
<dbReference type="InterPro" id="IPR036291">
    <property type="entry name" value="NAD(P)-bd_dom_sf"/>
</dbReference>
<dbReference type="GO" id="GO:0003960">
    <property type="term" value="F:quinone reductase (NADPH) activity"/>
    <property type="evidence" value="ECO:0007669"/>
    <property type="project" value="UniProtKB-EC"/>
</dbReference>
<name>A0A841D908_PLAVE</name>
<comment type="caution">
    <text evidence="2">The sequence shown here is derived from an EMBL/GenBank/DDBJ whole genome shotgun (WGS) entry which is preliminary data.</text>
</comment>
<dbReference type="AlphaFoldDB" id="A0A841D908"/>
<dbReference type="SUPFAM" id="SSF50129">
    <property type="entry name" value="GroES-like"/>
    <property type="match status" value="1"/>
</dbReference>
<dbReference type="InterPro" id="IPR052733">
    <property type="entry name" value="Chloroplast_QOR"/>
</dbReference>
<keyword evidence="2" id="KW-0560">Oxidoreductase</keyword>
<protein>
    <submittedName>
        <fullName evidence="2">NADPH2:quinone reductase</fullName>
        <ecNumber evidence="2">1.6.5.5</ecNumber>
    </submittedName>
</protein>
<dbReference type="InterPro" id="IPR020843">
    <property type="entry name" value="ER"/>
</dbReference>